<reference evidence="2 3" key="1">
    <citation type="submission" date="2014-03" db="EMBL/GenBank/DDBJ databases">
        <title>Genomics of Bifidobacteria.</title>
        <authorList>
            <person name="Ventura M."/>
            <person name="Milani C."/>
            <person name="Lugli G.A."/>
        </authorList>
    </citation>
    <scope>NUCLEOTIDE SEQUENCE [LARGE SCALE GENOMIC DNA]</scope>
    <source>
        <strain evidence="2 3">LMG 21814</strain>
    </source>
</reference>
<gene>
    <name evidence="2" type="ORF">BLSS_0086</name>
</gene>
<name>A0A087BFI5_BIFLN</name>
<accession>A0A087BFI5</accession>
<protein>
    <submittedName>
        <fullName evidence="2">Uncharacterized protein</fullName>
    </submittedName>
</protein>
<comment type="caution">
    <text evidence="2">The sequence shown here is derived from an EMBL/GenBank/DDBJ whole genome shotgun (WGS) entry which is preliminary data.</text>
</comment>
<evidence type="ECO:0000256" key="1">
    <source>
        <dbReference type="SAM" id="MobiDB-lite"/>
    </source>
</evidence>
<dbReference type="Proteomes" id="UP000029024">
    <property type="component" value="Unassembled WGS sequence"/>
</dbReference>
<evidence type="ECO:0000313" key="3">
    <source>
        <dbReference type="Proteomes" id="UP000029024"/>
    </source>
</evidence>
<dbReference type="EMBL" id="JGZA01000015">
    <property type="protein sequence ID" value="KFI69785.1"/>
    <property type="molecule type" value="Genomic_DNA"/>
</dbReference>
<sequence length="92" mass="10708">MSGHDETIHPDYIPEDFRELLRMACDSVWEQGELYSEDLLLAAFKPAIDEHDRQIAEQAWENGYIQALKNMNPMPGEEPPEYTPNPYRKENA</sequence>
<dbReference type="RefSeq" id="WP_023658290.1">
    <property type="nucleotide sequence ID" value="NZ_JGZA01000015.1"/>
</dbReference>
<organism evidence="2 3">
    <name type="scientific">Bifidobacterium longum subsp. suis</name>
    <dbReference type="NCBI Taxonomy" id="1695"/>
    <lineage>
        <taxon>Bacteria</taxon>
        <taxon>Bacillati</taxon>
        <taxon>Actinomycetota</taxon>
        <taxon>Actinomycetes</taxon>
        <taxon>Bifidobacteriales</taxon>
        <taxon>Bifidobacteriaceae</taxon>
        <taxon>Bifidobacterium</taxon>
    </lineage>
</organism>
<feature type="region of interest" description="Disordered" evidence="1">
    <location>
        <begin position="70"/>
        <end position="92"/>
    </location>
</feature>
<dbReference type="AlphaFoldDB" id="A0A087BFI5"/>
<proteinExistence type="predicted"/>
<evidence type="ECO:0000313" key="2">
    <source>
        <dbReference type="EMBL" id="KFI69785.1"/>
    </source>
</evidence>